<dbReference type="Proteomes" id="UP000324585">
    <property type="component" value="Unassembled WGS sequence"/>
</dbReference>
<keyword evidence="4" id="KW-1185">Reference proteome</keyword>
<feature type="compositionally biased region" description="Basic and acidic residues" evidence="1">
    <location>
        <begin position="133"/>
        <end position="144"/>
    </location>
</feature>
<proteinExistence type="predicted"/>
<dbReference type="EMBL" id="VRMN01000007">
    <property type="protein sequence ID" value="KAA8493164.1"/>
    <property type="molecule type" value="Genomic_DNA"/>
</dbReference>
<name>A0A5J4YR25_PORPP</name>
<evidence type="ECO:0000256" key="2">
    <source>
        <dbReference type="SAM" id="Phobius"/>
    </source>
</evidence>
<reference evidence="4" key="1">
    <citation type="journal article" date="2019" name="Nat. Commun.">
        <title>Expansion of phycobilisome linker gene families in mesophilic red algae.</title>
        <authorList>
            <person name="Lee J."/>
            <person name="Kim D."/>
            <person name="Bhattacharya D."/>
            <person name="Yoon H.S."/>
        </authorList>
    </citation>
    <scope>NUCLEOTIDE SEQUENCE [LARGE SCALE GENOMIC DNA]</scope>
    <source>
        <strain evidence="4">CCMP 1328</strain>
    </source>
</reference>
<keyword evidence="2" id="KW-1133">Transmembrane helix</keyword>
<accession>A0A5J4YR25</accession>
<comment type="caution">
    <text evidence="3">The sequence shown here is derived from an EMBL/GenBank/DDBJ whole genome shotgun (WGS) entry which is preliminary data.</text>
</comment>
<organism evidence="3 4">
    <name type="scientific">Porphyridium purpureum</name>
    <name type="common">Red alga</name>
    <name type="synonym">Porphyridium cruentum</name>
    <dbReference type="NCBI Taxonomy" id="35688"/>
    <lineage>
        <taxon>Eukaryota</taxon>
        <taxon>Rhodophyta</taxon>
        <taxon>Bangiophyceae</taxon>
        <taxon>Porphyridiales</taxon>
        <taxon>Porphyridiaceae</taxon>
        <taxon>Porphyridium</taxon>
    </lineage>
</organism>
<evidence type="ECO:0000313" key="4">
    <source>
        <dbReference type="Proteomes" id="UP000324585"/>
    </source>
</evidence>
<feature type="region of interest" description="Disordered" evidence="1">
    <location>
        <begin position="120"/>
        <end position="203"/>
    </location>
</feature>
<keyword evidence="2" id="KW-0472">Membrane</keyword>
<feature type="region of interest" description="Disordered" evidence="1">
    <location>
        <begin position="436"/>
        <end position="502"/>
    </location>
</feature>
<gene>
    <name evidence="3" type="ORF">FVE85_8609</name>
</gene>
<sequence>MDGFKQVAEAGEDGVARTVDKVESTLGSVAHAAPREGMEKVEIAGSAVWEGVHDGVEATGNAVEKALRPVAHDLRVPAVNEHAGNARDAVVESGKKGVDGVVEKTANVISNIASDVEIPEPARNVRNATKAEAAQRAEQTRDAASKGVTLNPQFTPEPPQPERRQQQKQRQSQQLPPAYSAASTGAAQPAKPKTRLKEQLQTHHSTLQQHASKLFDPRLMLMGQLCFVFFLYLIWPPLVQNPVVPVFLYPVIVATSVLSFFWKRIRPPLVPKYDAKVTPTRADIQYERWDKKKIEIEEEKIRKLEVSLNQRNLRYRYLRKQLRDDWTDIDATDSLLNDILLRGNLDVVEPDPRVEILKLRETISALVLHANLSYSERSLIIRQKQLLGFSHLEQAAQGRVNVDAEIKKPKVNYREHMSTANLGSMVPSVDVSKRFSTIRGPVSPGTSKKGSKGKDGDSSFAGLKPETSGDVTAKTSGSLPEEVKERTSEPKVASALEQATAA</sequence>
<feature type="compositionally biased region" description="Low complexity" evidence="1">
    <location>
        <begin position="168"/>
        <end position="177"/>
    </location>
</feature>
<evidence type="ECO:0000313" key="3">
    <source>
        <dbReference type="EMBL" id="KAA8493164.1"/>
    </source>
</evidence>
<feature type="transmembrane region" description="Helical" evidence="2">
    <location>
        <begin position="219"/>
        <end position="238"/>
    </location>
</feature>
<protein>
    <submittedName>
        <fullName evidence="3">Uncharacterized protein</fullName>
    </submittedName>
</protein>
<evidence type="ECO:0000256" key="1">
    <source>
        <dbReference type="SAM" id="MobiDB-lite"/>
    </source>
</evidence>
<keyword evidence="2" id="KW-0812">Transmembrane</keyword>
<dbReference type="AlphaFoldDB" id="A0A5J4YR25"/>
<feature type="transmembrane region" description="Helical" evidence="2">
    <location>
        <begin position="244"/>
        <end position="262"/>
    </location>
</feature>
<feature type="compositionally biased region" description="Polar residues" evidence="1">
    <location>
        <begin position="469"/>
        <end position="478"/>
    </location>
</feature>